<comment type="caution">
    <text evidence="4">The sequence shown here is derived from an EMBL/GenBank/DDBJ whole genome shotgun (WGS) entry which is preliminary data.</text>
</comment>
<dbReference type="PANTHER" id="PTHR11089">
    <property type="entry name" value="GTP-BINDING PROTEIN-RELATED"/>
    <property type="match status" value="1"/>
</dbReference>
<dbReference type="EMBL" id="JACGWK010001666">
    <property type="protein sequence ID" value="KAL0284252.1"/>
    <property type="molecule type" value="Genomic_DNA"/>
</dbReference>
<name>A0AAW2IQL9_9LAMI</name>
<accession>A0AAW2IQL9</accession>
<evidence type="ECO:0000256" key="3">
    <source>
        <dbReference type="SAM" id="MobiDB-lite"/>
    </source>
</evidence>
<evidence type="ECO:0000256" key="2">
    <source>
        <dbReference type="ARBA" id="ARBA00023134"/>
    </source>
</evidence>
<organism evidence="4">
    <name type="scientific">Sesamum angustifolium</name>
    <dbReference type="NCBI Taxonomy" id="2727405"/>
    <lineage>
        <taxon>Eukaryota</taxon>
        <taxon>Viridiplantae</taxon>
        <taxon>Streptophyta</taxon>
        <taxon>Embryophyta</taxon>
        <taxon>Tracheophyta</taxon>
        <taxon>Spermatophyta</taxon>
        <taxon>Magnoliopsida</taxon>
        <taxon>eudicotyledons</taxon>
        <taxon>Gunneridae</taxon>
        <taxon>Pentapetalae</taxon>
        <taxon>asterids</taxon>
        <taxon>lamiids</taxon>
        <taxon>Lamiales</taxon>
        <taxon>Pedaliaceae</taxon>
        <taxon>Sesamum</taxon>
    </lineage>
</organism>
<dbReference type="GO" id="GO:0005730">
    <property type="term" value="C:nucleolus"/>
    <property type="evidence" value="ECO:0007669"/>
    <property type="project" value="TreeGrafter"/>
</dbReference>
<keyword evidence="1" id="KW-0547">Nucleotide-binding</keyword>
<keyword evidence="2" id="KW-0342">GTP-binding</keyword>
<reference evidence="4" key="2">
    <citation type="journal article" date="2024" name="Plant">
        <title>Genomic evolution and insights into agronomic trait innovations of Sesamum species.</title>
        <authorList>
            <person name="Miao H."/>
            <person name="Wang L."/>
            <person name="Qu L."/>
            <person name="Liu H."/>
            <person name="Sun Y."/>
            <person name="Le M."/>
            <person name="Wang Q."/>
            <person name="Wei S."/>
            <person name="Zheng Y."/>
            <person name="Lin W."/>
            <person name="Duan Y."/>
            <person name="Cao H."/>
            <person name="Xiong S."/>
            <person name="Wang X."/>
            <person name="Wei L."/>
            <person name="Li C."/>
            <person name="Ma Q."/>
            <person name="Ju M."/>
            <person name="Zhao R."/>
            <person name="Li G."/>
            <person name="Mu C."/>
            <person name="Tian Q."/>
            <person name="Mei H."/>
            <person name="Zhang T."/>
            <person name="Gao T."/>
            <person name="Zhang H."/>
        </authorList>
    </citation>
    <scope>NUCLEOTIDE SEQUENCE</scope>
    <source>
        <strain evidence="4">G01</strain>
    </source>
</reference>
<feature type="compositionally biased region" description="Basic residues" evidence="3">
    <location>
        <begin position="167"/>
        <end position="178"/>
    </location>
</feature>
<reference evidence="4" key="1">
    <citation type="submission" date="2020-06" db="EMBL/GenBank/DDBJ databases">
        <authorList>
            <person name="Li T."/>
            <person name="Hu X."/>
            <person name="Zhang T."/>
            <person name="Song X."/>
            <person name="Zhang H."/>
            <person name="Dai N."/>
            <person name="Sheng W."/>
            <person name="Hou X."/>
            <person name="Wei L."/>
        </authorList>
    </citation>
    <scope>NUCLEOTIDE SEQUENCE</scope>
    <source>
        <strain evidence="4">G01</strain>
        <tissue evidence="4">Leaf</tissue>
    </source>
</reference>
<feature type="region of interest" description="Disordered" evidence="3">
    <location>
        <begin position="129"/>
        <end position="190"/>
    </location>
</feature>
<protein>
    <submittedName>
        <fullName evidence="4">Guanine nucleotide-binding protein-like NSN1</fullName>
    </submittedName>
</protein>
<dbReference type="InterPro" id="IPR050755">
    <property type="entry name" value="TRAFAC_YlqF/YawG_RiboMat"/>
</dbReference>
<evidence type="ECO:0000256" key="1">
    <source>
        <dbReference type="ARBA" id="ARBA00022741"/>
    </source>
</evidence>
<sequence length="233" mass="26041">MQQVHLDKIVKLFDCPGVVMLKSAANDEKLDDPVGPDVGAAARIVLHDWNEGKIPYYSMPPNRNAEEPSEAKIVTELGKEFNVDGGESSFIGSLKSVNDFNPVQVPSNCPLNFNMTGLEDDAAAQALSQVDDQSMRSEEENKVVKDKSTSSRQKEKVYAEEGMLNAKLRKAEKRRRKKENQSSAVDHDANEDYDFKVDYIKEETAMDTGDQDGMADEKNKNRFELAFWSSVGQ</sequence>
<dbReference type="GO" id="GO:0005525">
    <property type="term" value="F:GTP binding"/>
    <property type="evidence" value="ECO:0007669"/>
    <property type="project" value="UniProtKB-KW"/>
</dbReference>
<feature type="compositionally biased region" description="Basic and acidic residues" evidence="3">
    <location>
        <begin position="133"/>
        <end position="159"/>
    </location>
</feature>
<gene>
    <name evidence="4" type="ORF">Sangu_2836700</name>
</gene>
<evidence type="ECO:0000313" key="4">
    <source>
        <dbReference type="EMBL" id="KAL0284252.1"/>
    </source>
</evidence>
<proteinExistence type="predicted"/>
<dbReference type="PANTHER" id="PTHR11089:SF30">
    <property type="entry name" value="GUANINE NUCLEOTIDE-BINDING PROTEIN-LIKE 3 HOMOLOG"/>
    <property type="match status" value="1"/>
</dbReference>
<dbReference type="AlphaFoldDB" id="A0AAW2IQL9"/>